<sequence length="143" mass="14479">MQLSTILLGALAAASTTLAAPAADIEARAVPAWTITGYKRTCNAADTSCTVTFGVDTHLAAATPCSFTLTGSPASHASTSGKICGPYTVSSGWSGQFGPGNGFTTLSVVDFAKKLIVWPAYSDSEAKNGVAVTPDKSYAPSAL</sequence>
<keyword evidence="1" id="KW-0732">Signal</keyword>
<dbReference type="EMBL" id="JAUEDM010000003">
    <property type="protein sequence ID" value="KAK3321899.1"/>
    <property type="molecule type" value="Genomic_DNA"/>
</dbReference>
<evidence type="ECO:0000313" key="3">
    <source>
        <dbReference type="Proteomes" id="UP001283341"/>
    </source>
</evidence>
<evidence type="ECO:0000313" key="2">
    <source>
        <dbReference type="EMBL" id="KAK3321899.1"/>
    </source>
</evidence>
<dbReference type="Proteomes" id="UP001283341">
    <property type="component" value="Unassembled WGS sequence"/>
</dbReference>
<evidence type="ECO:0008006" key="4">
    <source>
        <dbReference type="Google" id="ProtNLM"/>
    </source>
</evidence>
<accession>A0AAE0IBK1</accession>
<gene>
    <name evidence="2" type="ORF">B0H66DRAFT_182897</name>
</gene>
<proteinExistence type="predicted"/>
<organism evidence="2 3">
    <name type="scientific">Apodospora peruviana</name>
    <dbReference type="NCBI Taxonomy" id="516989"/>
    <lineage>
        <taxon>Eukaryota</taxon>
        <taxon>Fungi</taxon>
        <taxon>Dikarya</taxon>
        <taxon>Ascomycota</taxon>
        <taxon>Pezizomycotina</taxon>
        <taxon>Sordariomycetes</taxon>
        <taxon>Sordariomycetidae</taxon>
        <taxon>Sordariales</taxon>
        <taxon>Lasiosphaeriaceae</taxon>
        <taxon>Apodospora</taxon>
    </lineage>
</organism>
<evidence type="ECO:0000256" key="1">
    <source>
        <dbReference type="SAM" id="SignalP"/>
    </source>
</evidence>
<comment type="caution">
    <text evidence="2">The sequence shown here is derived from an EMBL/GenBank/DDBJ whole genome shotgun (WGS) entry which is preliminary data.</text>
</comment>
<protein>
    <recommendedName>
        <fullName evidence="4">Small secreted protein</fullName>
    </recommendedName>
</protein>
<name>A0AAE0IBK1_9PEZI</name>
<feature type="signal peptide" evidence="1">
    <location>
        <begin position="1"/>
        <end position="19"/>
    </location>
</feature>
<reference evidence="2" key="2">
    <citation type="submission" date="2023-06" db="EMBL/GenBank/DDBJ databases">
        <authorList>
            <consortium name="Lawrence Berkeley National Laboratory"/>
            <person name="Haridas S."/>
            <person name="Hensen N."/>
            <person name="Bonometti L."/>
            <person name="Westerberg I."/>
            <person name="Brannstrom I.O."/>
            <person name="Guillou S."/>
            <person name="Cros-Aarteil S."/>
            <person name="Calhoun S."/>
            <person name="Kuo A."/>
            <person name="Mondo S."/>
            <person name="Pangilinan J."/>
            <person name="Riley R."/>
            <person name="Labutti K."/>
            <person name="Andreopoulos B."/>
            <person name="Lipzen A."/>
            <person name="Chen C."/>
            <person name="Yanf M."/>
            <person name="Daum C."/>
            <person name="Ng V."/>
            <person name="Clum A."/>
            <person name="Steindorff A."/>
            <person name="Ohm R."/>
            <person name="Martin F."/>
            <person name="Silar P."/>
            <person name="Natvig D."/>
            <person name="Lalanne C."/>
            <person name="Gautier V."/>
            <person name="Ament-Velasquez S.L."/>
            <person name="Kruys A."/>
            <person name="Hutchinson M.I."/>
            <person name="Powell A.J."/>
            <person name="Barry K."/>
            <person name="Miller A.N."/>
            <person name="Grigoriev I.V."/>
            <person name="Debuchy R."/>
            <person name="Gladieux P."/>
            <person name="Thoren M.H."/>
            <person name="Johannesson H."/>
        </authorList>
    </citation>
    <scope>NUCLEOTIDE SEQUENCE</scope>
    <source>
        <strain evidence="2">CBS 118394</strain>
    </source>
</reference>
<reference evidence="2" key="1">
    <citation type="journal article" date="2023" name="Mol. Phylogenet. Evol.">
        <title>Genome-scale phylogeny and comparative genomics of the fungal order Sordariales.</title>
        <authorList>
            <person name="Hensen N."/>
            <person name="Bonometti L."/>
            <person name="Westerberg I."/>
            <person name="Brannstrom I.O."/>
            <person name="Guillou S."/>
            <person name="Cros-Aarteil S."/>
            <person name="Calhoun S."/>
            <person name="Haridas S."/>
            <person name="Kuo A."/>
            <person name="Mondo S."/>
            <person name="Pangilinan J."/>
            <person name="Riley R."/>
            <person name="LaButti K."/>
            <person name="Andreopoulos B."/>
            <person name="Lipzen A."/>
            <person name="Chen C."/>
            <person name="Yan M."/>
            <person name="Daum C."/>
            <person name="Ng V."/>
            <person name="Clum A."/>
            <person name="Steindorff A."/>
            <person name="Ohm R.A."/>
            <person name="Martin F."/>
            <person name="Silar P."/>
            <person name="Natvig D.O."/>
            <person name="Lalanne C."/>
            <person name="Gautier V."/>
            <person name="Ament-Velasquez S.L."/>
            <person name="Kruys A."/>
            <person name="Hutchinson M.I."/>
            <person name="Powell A.J."/>
            <person name="Barry K."/>
            <person name="Miller A.N."/>
            <person name="Grigoriev I.V."/>
            <person name="Debuchy R."/>
            <person name="Gladieux P."/>
            <person name="Hiltunen Thoren M."/>
            <person name="Johannesson H."/>
        </authorList>
    </citation>
    <scope>NUCLEOTIDE SEQUENCE</scope>
    <source>
        <strain evidence="2">CBS 118394</strain>
    </source>
</reference>
<feature type="chain" id="PRO_5042098316" description="Small secreted protein" evidence="1">
    <location>
        <begin position="20"/>
        <end position="143"/>
    </location>
</feature>
<keyword evidence="3" id="KW-1185">Reference proteome</keyword>
<dbReference type="AlphaFoldDB" id="A0AAE0IBK1"/>